<protein>
    <submittedName>
        <fullName evidence="1">Uncharacterized protein</fullName>
    </submittedName>
</protein>
<gene>
    <name evidence="1" type="ORF">EEDITHA_LOCUS7980</name>
</gene>
<proteinExistence type="predicted"/>
<comment type="caution">
    <text evidence="1">The sequence shown here is derived from an EMBL/GenBank/DDBJ whole genome shotgun (WGS) entry which is preliminary data.</text>
</comment>
<dbReference type="AlphaFoldDB" id="A0AAU9U354"/>
<organism evidence="1 2">
    <name type="scientific">Euphydryas editha</name>
    <name type="common">Edith's checkerspot</name>
    <dbReference type="NCBI Taxonomy" id="104508"/>
    <lineage>
        <taxon>Eukaryota</taxon>
        <taxon>Metazoa</taxon>
        <taxon>Ecdysozoa</taxon>
        <taxon>Arthropoda</taxon>
        <taxon>Hexapoda</taxon>
        <taxon>Insecta</taxon>
        <taxon>Pterygota</taxon>
        <taxon>Neoptera</taxon>
        <taxon>Endopterygota</taxon>
        <taxon>Lepidoptera</taxon>
        <taxon>Glossata</taxon>
        <taxon>Ditrysia</taxon>
        <taxon>Papilionoidea</taxon>
        <taxon>Nymphalidae</taxon>
        <taxon>Nymphalinae</taxon>
        <taxon>Euphydryas</taxon>
    </lineage>
</organism>
<sequence>MNCLSPRSRRRKQINEASTMPCYPQQPPYNPEYIFGNIENKANLVTSWGVSYSLQYTVTSCEGKDNSGGRGRRSLYEGVNWMPVSAQVYPLVSITTHALTALTHLPCCCMRVTRCSICLKCD</sequence>
<reference evidence="1" key="1">
    <citation type="submission" date="2022-03" db="EMBL/GenBank/DDBJ databases">
        <authorList>
            <person name="Tunstrom K."/>
        </authorList>
    </citation>
    <scope>NUCLEOTIDE SEQUENCE</scope>
</reference>
<evidence type="ECO:0000313" key="2">
    <source>
        <dbReference type="Proteomes" id="UP001153954"/>
    </source>
</evidence>
<evidence type="ECO:0000313" key="1">
    <source>
        <dbReference type="EMBL" id="CAH2092197.1"/>
    </source>
</evidence>
<dbReference type="Proteomes" id="UP001153954">
    <property type="component" value="Unassembled WGS sequence"/>
</dbReference>
<dbReference type="EMBL" id="CAKOGL010000011">
    <property type="protein sequence ID" value="CAH2092197.1"/>
    <property type="molecule type" value="Genomic_DNA"/>
</dbReference>
<keyword evidence="2" id="KW-1185">Reference proteome</keyword>
<accession>A0AAU9U354</accession>
<name>A0AAU9U354_EUPED</name>